<name>A0A9K3LPG4_9STRA</name>
<organism evidence="3 4">
    <name type="scientific">Nitzschia inconspicua</name>
    <dbReference type="NCBI Taxonomy" id="303405"/>
    <lineage>
        <taxon>Eukaryota</taxon>
        <taxon>Sar</taxon>
        <taxon>Stramenopiles</taxon>
        <taxon>Ochrophyta</taxon>
        <taxon>Bacillariophyta</taxon>
        <taxon>Bacillariophyceae</taxon>
        <taxon>Bacillariophycidae</taxon>
        <taxon>Bacillariales</taxon>
        <taxon>Bacillariaceae</taxon>
        <taxon>Nitzschia</taxon>
    </lineage>
</organism>
<protein>
    <submittedName>
        <fullName evidence="3">Uncharacterized protein</fullName>
    </submittedName>
</protein>
<dbReference type="EMBL" id="JAGRRH010000008">
    <property type="protein sequence ID" value="KAG7365687.1"/>
    <property type="molecule type" value="Genomic_DNA"/>
</dbReference>
<feature type="compositionally biased region" description="Polar residues" evidence="1">
    <location>
        <begin position="304"/>
        <end position="313"/>
    </location>
</feature>
<feature type="region of interest" description="Disordered" evidence="1">
    <location>
        <begin position="292"/>
        <end position="313"/>
    </location>
</feature>
<evidence type="ECO:0000256" key="1">
    <source>
        <dbReference type="SAM" id="MobiDB-lite"/>
    </source>
</evidence>
<keyword evidence="4" id="KW-1185">Reference proteome</keyword>
<gene>
    <name evidence="3" type="ORF">IV203_025128</name>
    <name evidence="2" type="ORF">IV203_034460</name>
</gene>
<accession>A0A9K3LPG4</accession>
<dbReference type="EMBL" id="JAGRRH010000013">
    <property type="protein sequence ID" value="KAG7359362.1"/>
    <property type="molecule type" value="Genomic_DNA"/>
</dbReference>
<comment type="caution">
    <text evidence="3">The sequence shown here is derived from an EMBL/GenBank/DDBJ whole genome shotgun (WGS) entry which is preliminary data.</text>
</comment>
<evidence type="ECO:0000313" key="2">
    <source>
        <dbReference type="EMBL" id="KAG7359362.1"/>
    </source>
</evidence>
<proteinExistence type="predicted"/>
<dbReference type="AlphaFoldDB" id="A0A9K3LPG4"/>
<feature type="region of interest" description="Disordered" evidence="1">
    <location>
        <begin position="171"/>
        <end position="195"/>
    </location>
</feature>
<sequence length="491" mass="55918">MFSNDSVSSRSMQKWGIPETQRVSNEQTLLERLVWVKNKGHWWPALLYQNYAELQTYLYDRLDMDMKARFAVAIMKELQNPQQTKFRVARLLGHDKLEIVDVKEGQFVEFYFQLSNVLPDACDRSRYGSDVQMYIDFHRALDQVEEIIQEISQNEVNVLPGGNKKTWEQRARESLKKNPSNIDPKPKQVTDKNEGILDDDGILDGFDTFMATLSKGVDDLLGNESPKQVTNSTRKVSSWTATDHSAPVDRYNAVVQPPQFEVLNRGYSSDQFSSTRAVLQEARDPSDVCRIRRRGSHANGGKNGNRNGSWSTSRRARSIELLPGLEAEDILPGITETDVWKNVLEHMFVSKNHTSDEMEEVSAPFQRSSANQRQIYQDPSATHERKPSYGNQHLQDATVSANQMEPKYKDMPIGGMGDVDRSVEKQEQLYQYRSTPVSTVSDGARLEPHEDIRSGSDMILAEEPRRSRNGGLNPNSDDTLWGFLTCRATDF</sequence>
<evidence type="ECO:0000313" key="3">
    <source>
        <dbReference type="EMBL" id="KAG7365687.1"/>
    </source>
</evidence>
<evidence type="ECO:0000313" key="4">
    <source>
        <dbReference type="Proteomes" id="UP000693970"/>
    </source>
</evidence>
<reference evidence="3" key="1">
    <citation type="journal article" date="2021" name="Sci. Rep.">
        <title>Diploid genomic architecture of Nitzschia inconspicua, an elite biomass production diatom.</title>
        <authorList>
            <person name="Oliver A."/>
            <person name="Podell S."/>
            <person name="Pinowska A."/>
            <person name="Traller J.C."/>
            <person name="Smith S.R."/>
            <person name="McClure R."/>
            <person name="Beliaev A."/>
            <person name="Bohutskyi P."/>
            <person name="Hill E.A."/>
            <person name="Rabines A."/>
            <person name="Zheng H."/>
            <person name="Allen L.Z."/>
            <person name="Kuo A."/>
            <person name="Grigoriev I.V."/>
            <person name="Allen A.E."/>
            <person name="Hazlebeck D."/>
            <person name="Allen E.E."/>
        </authorList>
    </citation>
    <scope>NUCLEOTIDE SEQUENCE</scope>
    <source>
        <strain evidence="3">Hildebrandi</strain>
    </source>
</reference>
<feature type="compositionally biased region" description="Polar residues" evidence="1">
    <location>
        <begin position="365"/>
        <end position="380"/>
    </location>
</feature>
<dbReference type="OrthoDB" id="53333at2759"/>
<dbReference type="Proteomes" id="UP000693970">
    <property type="component" value="Unassembled WGS sequence"/>
</dbReference>
<feature type="compositionally biased region" description="Basic and acidic residues" evidence="1">
    <location>
        <begin position="184"/>
        <end position="195"/>
    </location>
</feature>
<reference evidence="3" key="2">
    <citation type="submission" date="2021-04" db="EMBL/GenBank/DDBJ databases">
        <authorList>
            <person name="Podell S."/>
        </authorList>
    </citation>
    <scope>NUCLEOTIDE SEQUENCE</scope>
    <source>
        <strain evidence="3">Hildebrandi</strain>
    </source>
</reference>
<feature type="region of interest" description="Disordered" evidence="1">
    <location>
        <begin position="355"/>
        <end position="391"/>
    </location>
</feature>